<feature type="compositionally biased region" description="Acidic residues" evidence="1">
    <location>
        <begin position="8"/>
        <end position="17"/>
    </location>
</feature>
<dbReference type="EMBL" id="CADCTU010000166">
    <property type="protein sequence ID" value="CAA9300495.1"/>
    <property type="molecule type" value="Genomic_DNA"/>
</dbReference>
<sequence>MRYYYDGTADDADEDSDPAGADAPDALDDPDVDDADADADDDDPELDAAFPRGDGTADTAAVAYCPYCGELNELAVDPGGGASQSYVEDCHVCCRPWHVTVTFDRAGQAAVRLDAADE</sequence>
<dbReference type="InterPro" id="IPR025990">
    <property type="entry name" value="zinc_ribbon_bacterial"/>
</dbReference>
<dbReference type="Pfam" id="PF14255">
    <property type="entry name" value="Zn_ribbon_21"/>
    <property type="match status" value="1"/>
</dbReference>
<name>A0A6J4KAL4_9BACT</name>
<reference evidence="2" key="1">
    <citation type="submission" date="2020-02" db="EMBL/GenBank/DDBJ databases">
        <authorList>
            <person name="Meier V. D."/>
        </authorList>
    </citation>
    <scope>NUCLEOTIDE SEQUENCE</scope>
    <source>
        <strain evidence="2">AVDCRST_MAG11</strain>
    </source>
</reference>
<feature type="region of interest" description="Disordered" evidence="1">
    <location>
        <begin position="1"/>
        <end position="55"/>
    </location>
</feature>
<protein>
    <recommendedName>
        <fullName evidence="3">CPXCG motif-containing cysteine-rich protein</fullName>
    </recommendedName>
</protein>
<proteinExistence type="predicted"/>
<accession>A0A6J4KAL4</accession>
<evidence type="ECO:0000313" key="2">
    <source>
        <dbReference type="EMBL" id="CAA9300495.1"/>
    </source>
</evidence>
<evidence type="ECO:0008006" key="3">
    <source>
        <dbReference type="Google" id="ProtNLM"/>
    </source>
</evidence>
<organism evidence="2">
    <name type="scientific">uncultured Gemmatimonadaceae bacterium</name>
    <dbReference type="NCBI Taxonomy" id="246130"/>
    <lineage>
        <taxon>Bacteria</taxon>
        <taxon>Pseudomonadati</taxon>
        <taxon>Gemmatimonadota</taxon>
        <taxon>Gemmatimonadia</taxon>
        <taxon>Gemmatimonadales</taxon>
        <taxon>Gemmatimonadaceae</taxon>
        <taxon>environmental samples</taxon>
    </lineage>
</organism>
<gene>
    <name evidence="2" type="ORF">AVDCRST_MAG11-792</name>
</gene>
<dbReference type="AlphaFoldDB" id="A0A6J4KAL4"/>
<feature type="compositionally biased region" description="Acidic residues" evidence="1">
    <location>
        <begin position="25"/>
        <end position="46"/>
    </location>
</feature>
<evidence type="ECO:0000256" key="1">
    <source>
        <dbReference type="SAM" id="MobiDB-lite"/>
    </source>
</evidence>